<reference evidence="4" key="1">
    <citation type="journal article" date="2015" name="Nat. Genet.">
        <title>The genome and transcriptome of the zoonotic hookworm Ancylostoma ceylanicum identify infection-specific gene families.</title>
        <authorList>
            <person name="Schwarz E.M."/>
            <person name="Hu Y."/>
            <person name="Antoshechkin I."/>
            <person name="Miller M.M."/>
            <person name="Sternberg P.W."/>
            <person name="Aroian R.V."/>
        </authorList>
    </citation>
    <scope>NUCLEOTIDE SEQUENCE</scope>
    <source>
        <strain evidence="4">HY135</strain>
    </source>
</reference>
<organism evidence="3 4">
    <name type="scientific">Ancylostoma ceylanicum</name>
    <dbReference type="NCBI Taxonomy" id="53326"/>
    <lineage>
        <taxon>Eukaryota</taxon>
        <taxon>Metazoa</taxon>
        <taxon>Ecdysozoa</taxon>
        <taxon>Nematoda</taxon>
        <taxon>Chromadorea</taxon>
        <taxon>Rhabditida</taxon>
        <taxon>Rhabditina</taxon>
        <taxon>Rhabditomorpha</taxon>
        <taxon>Strongyloidea</taxon>
        <taxon>Ancylostomatidae</taxon>
        <taxon>Ancylostomatinae</taxon>
        <taxon>Ancylostoma</taxon>
    </lineage>
</organism>
<dbReference type="AlphaFoldDB" id="A0A016WFU2"/>
<keyword evidence="4" id="KW-1185">Reference proteome</keyword>
<dbReference type="EMBL" id="JARK01000359">
    <property type="protein sequence ID" value="EYC37888.1"/>
    <property type="molecule type" value="Genomic_DNA"/>
</dbReference>
<protein>
    <submittedName>
        <fullName evidence="3">Uncharacterized protein</fullName>
    </submittedName>
</protein>
<dbReference type="Proteomes" id="UP000024635">
    <property type="component" value="Unassembled WGS sequence"/>
</dbReference>
<evidence type="ECO:0000256" key="2">
    <source>
        <dbReference type="SAM" id="MobiDB-lite"/>
    </source>
</evidence>
<feature type="region of interest" description="Disordered" evidence="2">
    <location>
        <begin position="307"/>
        <end position="333"/>
    </location>
</feature>
<dbReference type="OrthoDB" id="10658895at2759"/>
<feature type="coiled-coil region" evidence="1">
    <location>
        <begin position="192"/>
        <end position="226"/>
    </location>
</feature>
<evidence type="ECO:0000256" key="1">
    <source>
        <dbReference type="SAM" id="Coils"/>
    </source>
</evidence>
<accession>A0A016WFU2</accession>
<evidence type="ECO:0000313" key="3">
    <source>
        <dbReference type="EMBL" id="EYC37888.1"/>
    </source>
</evidence>
<comment type="caution">
    <text evidence="3">The sequence shown here is derived from an EMBL/GenBank/DDBJ whole genome shotgun (WGS) entry which is preliminary data.</text>
</comment>
<sequence length="333" mass="37677">MLSEMFYSFVPRSNSEWCFHSFLNFISRVNGFIKQSTGLLESNVSQWPQQLEKLDALRCVSMTDVPMIILRNRTEQHENQYYFLPVARNSVVCEVMSAMEGAPSRDDERSNAVSVRISHTCGWETEKTQRVKEEKHERPTEVLRLQLERTGTIDDLTRWLEKIVELPPDKRPKDALEFLKKHFSPWHGNVRNVALQNMLNDIQKEIAEVKEENEELKRQIADIETALLARKLGALNATAEQRKAIAAAEQAARSFAENNPTQKKGVKNMSKPKPFDSRHFANNAVFSDVPGPSTINSPAEGMLVPIHNVAGPSTSNPSVPVVHGNPKVTVKHD</sequence>
<name>A0A016WFU2_9BILA</name>
<gene>
    <name evidence="3" type="primary">Acey_s0759.g2112</name>
    <name evidence="3" type="ORF">Y032_0759g2112</name>
</gene>
<keyword evidence="1" id="KW-0175">Coiled coil</keyword>
<proteinExistence type="predicted"/>
<evidence type="ECO:0000313" key="4">
    <source>
        <dbReference type="Proteomes" id="UP000024635"/>
    </source>
</evidence>